<dbReference type="EMBL" id="BGPR01000038">
    <property type="protein sequence ID" value="GBL84596.1"/>
    <property type="molecule type" value="Genomic_DNA"/>
</dbReference>
<dbReference type="Proteomes" id="UP000499080">
    <property type="component" value="Unassembled WGS sequence"/>
</dbReference>
<sequence>MKLFEENLGNAVTALRKFRCRKKLRRGPVSPQGVRDMISRFEKTGSLYVQGGRGQKPICTEVVSEAATAVVEQSLTNDHGVSRARAVSTQLDVSYGTVWKILRKIVHFLPYKISHNHKLLATDTDRRSSFALTFLA</sequence>
<dbReference type="OrthoDB" id="6469818at2759"/>
<gene>
    <name evidence="1" type="ORF">AVEN_191063_1</name>
</gene>
<name>A0A4Y2AZY5_ARAVE</name>
<dbReference type="AlphaFoldDB" id="A0A4Y2AZY5"/>
<reference evidence="1 2" key="1">
    <citation type="journal article" date="2019" name="Sci. Rep.">
        <title>Orb-weaving spider Araneus ventricosus genome elucidates the spidroin gene catalogue.</title>
        <authorList>
            <person name="Kono N."/>
            <person name="Nakamura H."/>
            <person name="Ohtoshi R."/>
            <person name="Moran D.A.P."/>
            <person name="Shinohara A."/>
            <person name="Yoshida Y."/>
            <person name="Fujiwara M."/>
            <person name="Mori M."/>
            <person name="Tomita M."/>
            <person name="Arakawa K."/>
        </authorList>
    </citation>
    <scope>NUCLEOTIDE SEQUENCE [LARGE SCALE GENOMIC DNA]</scope>
</reference>
<proteinExistence type="predicted"/>
<evidence type="ECO:0000313" key="2">
    <source>
        <dbReference type="Proteomes" id="UP000499080"/>
    </source>
</evidence>
<evidence type="ECO:0008006" key="3">
    <source>
        <dbReference type="Google" id="ProtNLM"/>
    </source>
</evidence>
<evidence type="ECO:0000313" key="1">
    <source>
        <dbReference type="EMBL" id="GBL84596.1"/>
    </source>
</evidence>
<organism evidence="1 2">
    <name type="scientific">Araneus ventricosus</name>
    <name type="common">Orbweaver spider</name>
    <name type="synonym">Epeira ventricosa</name>
    <dbReference type="NCBI Taxonomy" id="182803"/>
    <lineage>
        <taxon>Eukaryota</taxon>
        <taxon>Metazoa</taxon>
        <taxon>Ecdysozoa</taxon>
        <taxon>Arthropoda</taxon>
        <taxon>Chelicerata</taxon>
        <taxon>Arachnida</taxon>
        <taxon>Araneae</taxon>
        <taxon>Araneomorphae</taxon>
        <taxon>Entelegynae</taxon>
        <taxon>Araneoidea</taxon>
        <taxon>Araneidae</taxon>
        <taxon>Araneus</taxon>
    </lineage>
</organism>
<keyword evidence="2" id="KW-1185">Reference proteome</keyword>
<protein>
    <recommendedName>
        <fullName evidence="3">DUF4817 domain-containing protein</fullName>
    </recommendedName>
</protein>
<comment type="caution">
    <text evidence="1">The sequence shown here is derived from an EMBL/GenBank/DDBJ whole genome shotgun (WGS) entry which is preliminary data.</text>
</comment>
<accession>A0A4Y2AZY5</accession>